<dbReference type="EMBL" id="QYUQ01000002">
    <property type="protein sequence ID" value="RJG03166.1"/>
    <property type="molecule type" value="Genomic_DNA"/>
</dbReference>
<evidence type="ECO:0000256" key="2">
    <source>
        <dbReference type="RuleBase" id="RU000461"/>
    </source>
</evidence>
<dbReference type="PANTHER" id="PTHR46696:SF6">
    <property type="entry name" value="P450, PUTATIVE (EUROFUNG)-RELATED"/>
    <property type="match status" value="1"/>
</dbReference>
<dbReference type="Gene3D" id="1.10.630.10">
    <property type="entry name" value="Cytochrome P450"/>
    <property type="match status" value="1"/>
</dbReference>
<dbReference type="GO" id="GO:0004497">
    <property type="term" value="F:monooxygenase activity"/>
    <property type="evidence" value="ECO:0007669"/>
    <property type="project" value="UniProtKB-KW"/>
</dbReference>
<gene>
    <name evidence="3" type="ORF">D3878_17520</name>
</gene>
<dbReference type="InterPro" id="IPR002397">
    <property type="entry name" value="Cyt_P450_B"/>
</dbReference>
<protein>
    <submittedName>
        <fullName evidence="3">Cytochrome P450</fullName>
    </submittedName>
</protein>
<dbReference type="InterPro" id="IPR036396">
    <property type="entry name" value="Cyt_P450_sf"/>
</dbReference>
<dbReference type="InterPro" id="IPR001128">
    <property type="entry name" value="Cyt_P450"/>
</dbReference>
<keyword evidence="2" id="KW-0560">Oxidoreductase</keyword>
<dbReference type="GO" id="GO:0016705">
    <property type="term" value="F:oxidoreductase activity, acting on paired donors, with incorporation or reduction of molecular oxygen"/>
    <property type="evidence" value="ECO:0007669"/>
    <property type="project" value="InterPro"/>
</dbReference>
<sequence length="417" mass="46119">MSTAEATPAAAALAPLPPHVPQNLVVDFDMYSPPNVAEGLQAAWRTLQAPGSPELVWTRRNGGHWIATRGQMIREAYEDHGRFSSECPIIPKELGETYDFIPSAMDPPEQRYFRALVSAGVGMPVVNGMEDKIRDLAVSLIEKLRPQGHCNFTEDFAEPFPIRIFLMLVNLPESDAPHLKHLADQLTRPDGEMSFVAARDALHDYLSPVIDERLANPGADAISKIVHGKINGRPITKKEAQRVGALLLAGGLDTVVNFLGFSMQFLAQSPEHRKELIDHPERIPAATEELLRRFSLVVNVRTLKSDTEFHGVQLKKGDQIVLPPLLTGLDERENACPMHVDFNRKKVSHTTFGHGAHQCVGQHLARREIMLTLKEWLARIPDFQIAPGAKIVHQGGIVGAVRELPLVWDPATTTAKP</sequence>
<keyword evidence="2" id="KW-0503">Monooxygenase</keyword>
<dbReference type="CDD" id="cd11035">
    <property type="entry name" value="P450cam-like"/>
    <property type="match status" value="1"/>
</dbReference>
<dbReference type="PRINTS" id="PR00385">
    <property type="entry name" value="P450"/>
</dbReference>
<dbReference type="PRINTS" id="PR00359">
    <property type="entry name" value="BP450"/>
</dbReference>
<evidence type="ECO:0000256" key="1">
    <source>
        <dbReference type="ARBA" id="ARBA00010617"/>
    </source>
</evidence>
<keyword evidence="4" id="KW-1185">Reference proteome</keyword>
<dbReference type="GO" id="GO:0005506">
    <property type="term" value="F:iron ion binding"/>
    <property type="evidence" value="ECO:0007669"/>
    <property type="project" value="InterPro"/>
</dbReference>
<name>A0A3A3GLL0_9BURK</name>
<organism evidence="3 4">
    <name type="scientific">Noviherbaspirillum sedimenti</name>
    <dbReference type="NCBI Taxonomy" id="2320865"/>
    <lineage>
        <taxon>Bacteria</taxon>
        <taxon>Pseudomonadati</taxon>
        <taxon>Pseudomonadota</taxon>
        <taxon>Betaproteobacteria</taxon>
        <taxon>Burkholderiales</taxon>
        <taxon>Oxalobacteraceae</taxon>
        <taxon>Noviherbaspirillum</taxon>
    </lineage>
</organism>
<keyword evidence="2" id="KW-0479">Metal-binding</keyword>
<evidence type="ECO:0000313" key="3">
    <source>
        <dbReference type="EMBL" id="RJG03166.1"/>
    </source>
</evidence>
<evidence type="ECO:0000313" key="4">
    <source>
        <dbReference type="Proteomes" id="UP000266327"/>
    </source>
</evidence>
<dbReference type="InterPro" id="IPR017972">
    <property type="entry name" value="Cyt_P450_CS"/>
</dbReference>
<reference evidence="4" key="1">
    <citation type="submission" date="2018-09" db="EMBL/GenBank/DDBJ databases">
        <authorList>
            <person name="Zhu H."/>
        </authorList>
    </citation>
    <scope>NUCLEOTIDE SEQUENCE [LARGE SCALE GENOMIC DNA]</scope>
    <source>
        <strain evidence="4">K1S02-23</strain>
    </source>
</reference>
<dbReference type="PANTHER" id="PTHR46696">
    <property type="entry name" value="P450, PUTATIVE (EUROFUNG)-RELATED"/>
    <property type="match status" value="1"/>
</dbReference>
<proteinExistence type="inferred from homology"/>
<dbReference type="RefSeq" id="WP_119786665.1">
    <property type="nucleotide sequence ID" value="NZ_QYUQ01000002.1"/>
</dbReference>
<accession>A0A3A3GLL0</accession>
<comment type="caution">
    <text evidence="3">The sequence shown here is derived from an EMBL/GenBank/DDBJ whole genome shotgun (WGS) entry which is preliminary data.</text>
</comment>
<dbReference type="Proteomes" id="UP000266327">
    <property type="component" value="Unassembled WGS sequence"/>
</dbReference>
<dbReference type="GO" id="GO:0020037">
    <property type="term" value="F:heme binding"/>
    <property type="evidence" value="ECO:0007669"/>
    <property type="project" value="InterPro"/>
</dbReference>
<dbReference type="AlphaFoldDB" id="A0A3A3GLL0"/>
<dbReference type="OrthoDB" id="4168525at2"/>
<dbReference type="PROSITE" id="PS00086">
    <property type="entry name" value="CYTOCHROME_P450"/>
    <property type="match status" value="1"/>
</dbReference>
<keyword evidence="2" id="KW-0349">Heme</keyword>
<comment type="similarity">
    <text evidence="1 2">Belongs to the cytochrome P450 family.</text>
</comment>
<dbReference type="SUPFAM" id="SSF48264">
    <property type="entry name" value="Cytochrome P450"/>
    <property type="match status" value="1"/>
</dbReference>
<dbReference type="Pfam" id="PF00067">
    <property type="entry name" value="p450"/>
    <property type="match status" value="1"/>
</dbReference>
<keyword evidence="2" id="KW-0408">Iron</keyword>